<dbReference type="OrthoDB" id="2384430at2759"/>
<dbReference type="Pfam" id="PF08238">
    <property type="entry name" value="Sel1"/>
    <property type="match status" value="3"/>
</dbReference>
<dbReference type="SUPFAM" id="SSF81901">
    <property type="entry name" value="HCP-like"/>
    <property type="match status" value="1"/>
</dbReference>
<dbReference type="EMBL" id="AGNL01045540">
    <property type="protein sequence ID" value="EJK48681.1"/>
    <property type="molecule type" value="Genomic_DNA"/>
</dbReference>
<dbReference type="SMART" id="SM00671">
    <property type="entry name" value="SEL1"/>
    <property type="match status" value="2"/>
</dbReference>
<dbReference type="InterPro" id="IPR011990">
    <property type="entry name" value="TPR-like_helical_dom_sf"/>
</dbReference>
<gene>
    <name evidence="2" type="ORF">THAOC_32499</name>
</gene>
<comment type="caution">
    <text evidence="2">The sequence shown here is derived from an EMBL/GenBank/DDBJ whole genome shotgun (WGS) entry which is preliminary data.</text>
</comment>
<dbReference type="InterPro" id="IPR006597">
    <property type="entry name" value="Sel1-like"/>
</dbReference>
<feature type="compositionally biased region" description="Basic and acidic residues" evidence="1">
    <location>
        <begin position="350"/>
        <end position="368"/>
    </location>
</feature>
<keyword evidence="3" id="KW-1185">Reference proteome</keyword>
<proteinExistence type="predicted"/>
<dbReference type="InterPro" id="IPR052748">
    <property type="entry name" value="ISR_Activator"/>
</dbReference>
<dbReference type="PANTHER" id="PTHR45011:SF1">
    <property type="entry name" value="DAP3-BINDING CELL DEATH ENHANCER 1"/>
    <property type="match status" value="1"/>
</dbReference>
<dbReference type="PANTHER" id="PTHR45011">
    <property type="entry name" value="DAP3-BINDING CELL DEATH ENHANCER 1"/>
    <property type="match status" value="1"/>
</dbReference>
<reference evidence="2 3" key="1">
    <citation type="journal article" date="2012" name="Genome Biol.">
        <title>Genome and low-iron response of an oceanic diatom adapted to chronic iron limitation.</title>
        <authorList>
            <person name="Lommer M."/>
            <person name="Specht M."/>
            <person name="Roy A.S."/>
            <person name="Kraemer L."/>
            <person name="Andreson R."/>
            <person name="Gutowska M.A."/>
            <person name="Wolf J."/>
            <person name="Bergner S.V."/>
            <person name="Schilhabel M.B."/>
            <person name="Klostermeier U.C."/>
            <person name="Beiko R.G."/>
            <person name="Rosenstiel P."/>
            <person name="Hippler M."/>
            <person name="Laroche J."/>
        </authorList>
    </citation>
    <scope>NUCLEOTIDE SEQUENCE [LARGE SCALE GENOMIC DNA]</scope>
    <source>
        <strain evidence="2 3">CCMP1005</strain>
    </source>
</reference>
<sequence length="368" mass="40782">MLDPEIKINSDPPIGGAGAGRFNKLNSPHQILSNLDGFHRASPKTKSRRMVAVCLADHPWQRSLRQLRQAQERHRQAQELHGLPPCQVLWRGLPEGPPQAAQEGLQATRGRVEGRAAIWSGAGEAGVYLVILRFHLLHGGGLLPDLHSAHSVANARSFSFHGVACCMKRICSGCSVAAKKRGMRDCAFSRTPMPDNDADKLAMVQARMAKKDPESINFLGEQYHYGTLGFQKDMRKAVELWTEAAELGSIGALYNLGLSYFQGEGVQQDKAKGAEFYMKAAMEGHAWSRYNLGNHEADKGNPDRAVRHWLISAKMGEVNSVENIKRAFMEGFATKEQYAEALKGYQDAAEEMKSHDRDEAKAYLDSRK</sequence>
<dbReference type="AlphaFoldDB" id="K0RIJ9"/>
<evidence type="ECO:0000313" key="3">
    <source>
        <dbReference type="Proteomes" id="UP000266841"/>
    </source>
</evidence>
<evidence type="ECO:0000313" key="2">
    <source>
        <dbReference type="EMBL" id="EJK48681.1"/>
    </source>
</evidence>
<evidence type="ECO:0000256" key="1">
    <source>
        <dbReference type="SAM" id="MobiDB-lite"/>
    </source>
</evidence>
<dbReference type="Gene3D" id="1.25.40.10">
    <property type="entry name" value="Tetratricopeptide repeat domain"/>
    <property type="match status" value="1"/>
</dbReference>
<accession>K0RIJ9</accession>
<organism evidence="2 3">
    <name type="scientific">Thalassiosira oceanica</name>
    <name type="common">Marine diatom</name>
    <dbReference type="NCBI Taxonomy" id="159749"/>
    <lineage>
        <taxon>Eukaryota</taxon>
        <taxon>Sar</taxon>
        <taxon>Stramenopiles</taxon>
        <taxon>Ochrophyta</taxon>
        <taxon>Bacillariophyta</taxon>
        <taxon>Coscinodiscophyceae</taxon>
        <taxon>Thalassiosirophycidae</taxon>
        <taxon>Thalassiosirales</taxon>
        <taxon>Thalassiosiraceae</taxon>
        <taxon>Thalassiosira</taxon>
    </lineage>
</organism>
<dbReference type="Proteomes" id="UP000266841">
    <property type="component" value="Unassembled WGS sequence"/>
</dbReference>
<feature type="region of interest" description="Disordered" evidence="1">
    <location>
        <begin position="347"/>
        <end position="368"/>
    </location>
</feature>
<protein>
    <submittedName>
        <fullName evidence="2">Uncharacterized protein</fullName>
    </submittedName>
</protein>
<name>K0RIJ9_THAOC</name>